<keyword evidence="1" id="KW-0479">Metal-binding</keyword>
<evidence type="ECO:0000313" key="3">
    <source>
        <dbReference type="EMBL" id="REH51652.1"/>
    </source>
</evidence>
<proteinExistence type="inferred from homology"/>
<dbReference type="GO" id="GO:0046983">
    <property type="term" value="F:protein dimerization activity"/>
    <property type="evidence" value="ECO:0007669"/>
    <property type="project" value="UniProtKB-UniRule"/>
</dbReference>
<dbReference type="SMART" id="SM00994">
    <property type="entry name" value="zf-C4_ClpX"/>
    <property type="match status" value="2"/>
</dbReference>
<evidence type="ECO:0000256" key="1">
    <source>
        <dbReference type="PROSITE-ProRule" id="PRU01250"/>
    </source>
</evidence>
<dbReference type="InterPro" id="IPR059188">
    <property type="entry name" value="Znf_CLPX-like"/>
</dbReference>
<feature type="binding site" evidence="1">
    <location>
        <position position="82"/>
    </location>
    <ligand>
        <name>Zn(2+)</name>
        <dbReference type="ChEBI" id="CHEBI:29105"/>
    </ligand>
</feature>
<dbReference type="Proteomes" id="UP000256269">
    <property type="component" value="Unassembled WGS sequence"/>
</dbReference>
<comment type="caution">
    <text evidence="3">The sequence shown here is derived from an EMBL/GenBank/DDBJ whole genome shotgun (WGS) entry which is preliminary data.</text>
</comment>
<evidence type="ECO:0000313" key="4">
    <source>
        <dbReference type="Proteomes" id="UP000256269"/>
    </source>
</evidence>
<dbReference type="GO" id="GO:0051082">
    <property type="term" value="F:unfolded protein binding"/>
    <property type="evidence" value="ECO:0007669"/>
    <property type="project" value="UniProtKB-UniRule"/>
</dbReference>
<feature type="binding site" evidence="1">
    <location>
        <position position="104"/>
    </location>
    <ligand>
        <name>Zn(2+)</name>
        <dbReference type="ChEBI" id="CHEBI:29105"/>
    </ligand>
</feature>
<dbReference type="Pfam" id="PF06689">
    <property type="entry name" value="zf-C4_ClpX"/>
    <property type="match status" value="2"/>
</dbReference>
<keyword evidence="1" id="KW-0143">Chaperone</keyword>
<dbReference type="AlphaFoldDB" id="A0A3E0HYV4"/>
<feature type="binding site" evidence="1">
    <location>
        <position position="85"/>
    </location>
    <ligand>
        <name>Zn(2+)</name>
        <dbReference type="ChEBI" id="CHEBI:29105"/>
    </ligand>
</feature>
<dbReference type="GO" id="GO:0006457">
    <property type="term" value="P:protein folding"/>
    <property type="evidence" value="ECO:0007669"/>
    <property type="project" value="UniProtKB-UniRule"/>
</dbReference>
<gene>
    <name evidence="3" type="ORF">BCF44_103101</name>
</gene>
<dbReference type="GO" id="GO:0008270">
    <property type="term" value="F:zinc ion binding"/>
    <property type="evidence" value="ECO:0007669"/>
    <property type="project" value="UniProtKB-UniRule"/>
</dbReference>
<comment type="similarity">
    <text evidence="1">Belongs to the ClpX chaperone family.</text>
</comment>
<accession>A0A3E0HYV4</accession>
<dbReference type="SUPFAM" id="SSF57716">
    <property type="entry name" value="Glucocorticoid receptor-like (DNA-binding domain)"/>
    <property type="match status" value="2"/>
</dbReference>
<feature type="binding site" evidence="1">
    <location>
        <position position="107"/>
    </location>
    <ligand>
        <name>Zn(2+)</name>
        <dbReference type="ChEBI" id="CHEBI:29105"/>
    </ligand>
</feature>
<organism evidence="3 4">
    <name type="scientific">Kutzneria buriramensis</name>
    <dbReference type="NCBI Taxonomy" id="1045776"/>
    <lineage>
        <taxon>Bacteria</taxon>
        <taxon>Bacillati</taxon>
        <taxon>Actinomycetota</taxon>
        <taxon>Actinomycetes</taxon>
        <taxon>Pseudonocardiales</taxon>
        <taxon>Pseudonocardiaceae</taxon>
        <taxon>Kutzneria</taxon>
    </lineage>
</organism>
<dbReference type="OrthoDB" id="3690025at2"/>
<protein>
    <submittedName>
        <fullName evidence="3">ClpX C4-type zinc finger protein</fullName>
    </submittedName>
</protein>
<evidence type="ECO:0000259" key="2">
    <source>
        <dbReference type="PROSITE" id="PS51902"/>
    </source>
</evidence>
<dbReference type="EMBL" id="QUNO01000003">
    <property type="protein sequence ID" value="REH51652.1"/>
    <property type="molecule type" value="Genomic_DNA"/>
</dbReference>
<feature type="domain" description="ClpX-type ZB" evidence="2">
    <location>
        <begin position="67"/>
        <end position="123"/>
    </location>
</feature>
<dbReference type="RefSeq" id="WP_116173712.1">
    <property type="nucleotide sequence ID" value="NZ_CP144375.1"/>
</dbReference>
<sequence>MPVDRDLLRDARAAAAEWVEAQERTELAKADYHHAVRRLHLAGASLREIADALDISHQRVHQMIDEAGGTEGWKPRLKVGDCSFCGATAEDVERLIAGPGVFVCDGCVRRFRAQPPLASSSADCSFCDRPAGVDGWLAEEAGVRICDRCLEFCAEVLATQV</sequence>
<dbReference type="InterPro" id="IPR010603">
    <property type="entry name" value="Znf_CppX_C4"/>
</dbReference>
<dbReference type="PROSITE" id="PS51902">
    <property type="entry name" value="CLPX_ZB"/>
    <property type="match status" value="1"/>
</dbReference>
<name>A0A3E0HYV4_9PSEU</name>
<reference evidence="3 4" key="1">
    <citation type="submission" date="2018-08" db="EMBL/GenBank/DDBJ databases">
        <title>Genomic Encyclopedia of Archaeal and Bacterial Type Strains, Phase II (KMG-II): from individual species to whole genera.</title>
        <authorList>
            <person name="Goeker M."/>
        </authorList>
    </citation>
    <scope>NUCLEOTIDE SEQUENCE [LARGE SCALE GENOMIC DNA]</scope>
    <source>
        <strain evidence="3 4">DSM 45791</strain>
    </source>
</reference>
<dbReference type="Gene3D" id="6.20.220.10">
    <property type="entry name" value="ClpX chaperone, C4-type zinc finger domain"/>
    <property type="match status" value="2"/>
</dbReference>
<keyword evidence="1" id="KW-0862">Zinc</keyword>
<dbReference type="InterPro" id="IPR038366">
    <property type="entry name" value="Znf_CppX_C4_sf"/>
</dbReference>
<keyword evidence="4" id="KW-1185">Reference proteome</keyword>